<evidence type="ECO:0008006" key="3">
    <source>
        <dbReference type="Google" id="ProtNLM"/>
    </source>
</evidence>
<evidence type="ECO:0000313" key="1">
    <source>
        <dbReference type="EMBL" id="MCL1632938.1"/>
    </source>
</evidence>
<dbReference type="EMBL" id="JAMAST010000028">
    <property type="protein sequence ID" value="MCL1632938.1"/>
    <property type="molecule type" value="Genomic_DNA"/>
</dbReference>
<reference evidence="1 2" key="1">
    <citation type="submission" date="2022-05" db="EMBL/GenBank/DDBJ databases">
        <title>Sporolactobacillus sp nov CPB3-1, isolated from tree bark (Mangifera indica L.).</title>
        <authorList>
            <person name="Phuengjayaem S."/>
            <person name="Tanasupawat S."/>
        </authorList>
    </citation>
    <scope>NUCLEOTIDE SEQUENCE [LARGE SCALE GENOMIC DNA]</scope>
    <source>
        <strain evidence="1 2">CPB3-1</strain>
    </source>
</reference>
<sequence>MIRNMYIIQYLAQSTAWYLCETVQIQSAHSKYRRGEIIEDNDQRYLVIEDFGRLRVKRFTCEINPFVPLSDQFPNQ</sequence>
<dbReference type="Proteomes" id="UP001203004">
    <property type="component" value="Unassembled WGS sequence"/>
</dbReference>
<comment type="caution">
    <text evidence="1">The sequence shown here is derived from an EMBL/GenBank/DDBJ whole genome shotgun (WGS) entry which is preliminary data.</text>
</comment>
<name>A0ABT0MEB3_9BACL</name>
<keyword evidence="2" id="KW-1185">Reference proteome</keyword>
<evidence type="ECO:0000313" key="2">
    <source>
        <dbReference type="Proteomes" id="UP001203004"/>
    </source>
</evidence>
<protein>
    <recommendedName>
        <fullName evidence="3">WYL domain-containing protein</fullName>
    </recommendedName>
</protein>
<proteinExistence type="predicted"/>
<organism evidence="1 2">
    <name type="scientific">Sporolactobacillus mangiferae</name>
    <dbReference type="NCBI Taxonomy" id="2940498"/>
    <lineage>
        <taxon>Bacteria</taxon>
        <taxon>Bacillati</taxon>
        <taxon>Bacillota</taxon>
        <taxon>Bacilli</taxon>
        <taxon>Bacillales</taxon>
        <taxon>Sporolactobacillaceae</taxon>
        <taxon>Sporolactobacillus</taxon>
    </lineage>
</organism>
<dbReference type="RefSeq" id="WP_249103983.1">
    <property type="nucleotide sequence ID" value="NZ_JAMAST010000028.1"/>
</dbReference>
<accession>A0ABT0MEB3</accession>
<gene>
    <name evidence="1" type="ORF">M3N64_13510</name>
</gene>